<accession>A0A284VKR2</accession>
<evidence type="ECO:0000259" key="6">
    <source>
        <dbReference type="PROSITE" id="PS51352"/>
    </source>
</evidence>
<dbReference type="CDD" id="cd03015">
    <property type="entry name" value="PRX_Typ2cys"/>
    <property type="match status" value="1"/>
</dbReference>
<keyword evidence="4" id="KW-0676">Redox-active center</keyword>
<dbReference type="InterPro" id="IPR036249">
    <property type="entry name" value="Thioredoxin-like_sf"/>
</dbReference>
<dbReference type="PANTHER" id="PTHR10681:SF121">
    <property type="entry name" value="ALKYL HYDROPEROXIDE REDUCTASE C"/>
    <property type="match status" value="1"/>
</dbReference>
<dbReference type="GO" id="GO:0008379">
    <property type="term" value="F:thioredoxin peroxidase activity"/>
    <property type="evidence" value="ECO:0007669"/>
    <property type="project" value="TreeGrafter"/>
</dbReference>
<keyword evidence="3" id="KW-0560">Oxidoreductase</keyword>
<evidence type="ECO:0000256" key="1">
    <source>
        <dbReference type="ARBA" id="ARBA00022559"/>
    </source>
</evidence>
<evidence type="ECO:0000256" key="5">
    <source>
        <dbReference type="PIRSR" id="PIRSR000239-1"/>
    </source>
</evidence>
<dbReference type="PIRSF" id="PIRSF000239">
    <property type="entry name" value="AHPC"/>
    <property type="match status" value="1"/>
</dbReference>
<name>A0A284VKR2_9EURY</name>
<dbReference type="GO" id="GO:0045454">
    <property type="term" value="P:cell redox homeostasis"/>
    <property type="evidence" value="ECO:0007669"/>
    <property type="project" value="TreeGrafter"/>
</dbReference>
<dbReference type="Proteomes" id="UP000218615">
    <property type="component" value="Unassembled WGS sequence"/>
</dbReference>
<dbReference type="EMBL" id="FZMP01000044">
    <property type="protein sequence ID" value="SNQ59855.1"/>
    <property type="molecule type" value="Genomic_DNA"/>
</dbReference>
<dbReference type="GO" id="GO:0005829">
    <property type="term" value="C:cytosol"/>
    <property type="evidence" value="ECO:0007669"/>
    <property type="project" value="TreeGrafter"/>
</dbReference>
<dbReference type="STRING" id="1392998.ANME2D_02148"/>
<evidence type="ECO:0000256" key="2">
    <source>
        <dbReference type="ARBA" id="ARBA00022862"/>
    </source>
</evidence>
<dbReference type="PROSITE" id="PS51352">
    <property type="entry name" value="THIOREDOXIN_2"/>
    <property type="match status" value="1"/>
</dbReference>
<protein>
    <submittedName>
        <fullName evidence="7">Thioredoxin-like protein YkuU</fullName>
    </submittedName>
</protein>
<feature type="domain" description="Thioredoxin" evidence="6">
    <location>
        <begin position="3"/>
        <end position="155"/>
    </location>
</feature>
<evidence type="ECO:0000313" key="7">
    <source>
        <dbReference type="EMBL" id="SNQ59855.1"/>
    </source>
</evidence>
<gene>
    <name evidence="7" type="primary">ykuU</name>
    <name evidence="7" type="ORF">MNV_1380042</name>
</gene>
<dbReference type="AlphaFoldDB" id="A0A284VKR2"/>
<organism evidence="7 8">
    <name type="scientific">Candidatus Methanoperedens nitratireducens</name>
    <dbReference type="NCBI Taxonomy" id="1392998"/>
    <lineage>
        <taxon>Archaea</taxon>
        <taxon>Methanobacteriati</taxon>
        <taxon>Methanobacteriota</taxon>
        <taxon>Stenosarchaea group</taxon>
        <taxon>Methanomicrobia</taxon>
        <taxon>Methanosarcinales</taxon>
        <taxon>ANME-2 cluster</taxon>
        <taxon>Candidatus Methanoperedentaceae</taxon>
        <taxon>Candidatus Methanoperedens</taxon>
    </lineage>
</organism>
<keyword evidence="1" id="KW-0575">Peroxidase</keyword>
<evidence type="ECO:0000313" key="8">
    <source>
        <dbReference type="Proteomes" id="UP000218615"/>
    </source>
</evidence>
<dbReference type="SUPFAM" id="SSF52833">
    <property type="entry name" value="Thioredoxin-like"/>
    <property type="match status" value="1"/>
</dbReference>
<dbReference type="GO" id="GO:0033554">
    <property type="term" value="P:cellular response to stress"/>
    <property type="evidence" value="ECO:0007669"/>
    <property type="project" value="TreeGrafter"/>
</dbReference>
<dbReference type="GO" id="GO:0006979">
    <property type="term" value="P:response to oxidative stress"/>
    <property type="evidence" value="ECO:0007669"/>
    <property type="project" value="TreeGrafter"/>
</dbReference>
<dbReference type="InterPro" id="IPR000866">
    <property type="entry name" value="AhpC/TSA"/>
</dbReference>
<dbReference type="OrthoDB" id="145578at2157"/>
<evidence type="ECO:0000256" key="4">
    <source>
        <dbReference type="ARBA" id="ARBA00023284"/>
    </source>
</evidence>
<dbReference type="InterPro" id="IPR024706">
    <property type="entry name" value="Peroxiredoxin_AhpC-typ"/>
</dbReference>
<dbReference type="Gene3D" id="3.40.30.10">
    <property type="entry name" value="Glutaredoxin"/>
    <property type="match status" value="1"/>
</dbReference>
<sequence length="173" mass="19295">MNIQVGQKAPGFTVQGIVKGEIRDIRLEDYLKKWVVLFFYPGDFTFVCPTEVTAFSEQNDEFAELNAQLLGVSVDSVHAHSAWLKELGELKYPLLSDITKDVSRSYGVLIESKGVSLRGAFIIDPEGVLRYQVVHDLDIGRNVDEILRVLNALQTGEMCPVGWKPGKATLRKA</sequence>
<dbReference type="Pfam" id="PF00578">
    <property type="entry name" value="AhpC-TSA"/>
    <property type="match status" value="1"/>
</dbReference>
<dbReference type="RefSeq" id="WP_096204154.1">
    <property type="nucleotide sequence ID" value="NZ_FZMP01000044.1"/>
</dbReference>
<dbReference type="InterPro" id="IPR013766">
    <property type="entry name" value="Thioredoxin_domain"/>
</dbReference>
<feature type="active site" description="Cysteine sulfenic acid (-SOH) intermediate; for peroxidase activity" evidence="5">
    <location>
        <position position="48"/>
    </location>
</feature>
<dbReference type="InterPro" id="IPR050217">
    <property type="entry name" value="Peroxiredoxin"/>
</dbReference>
<keyword evidence="2" id="KW-0049">Antioxidant</keyword>
<dbReference type="GO" id="GO:0042744">
    <property type="term" value="P:hydrogen peroxide catabolic process"/>
    <property type="evidence" value="ECO:0007669"/>
    <property type="project" value="TreeGrafter"/>
</dbReference>
<evidence type="ECO:0000256" key="3">
    <source>
        <dbReference type="ARBA" id="ARBA00023002"/>
    </source>
</evidence>
<dbReference type="PANTHER" id="PTHR10681">
    <property type="entry name" value="THIOREDOXIN PEROXIDASE"/>
    <property type="match status" value="1"/>
</dbReference>
<reference evidence="8" key="1">
    <citation type="submission" date="2017-06" db="EMBL/GenBank/DDBJ databases">
        <authorList>
            <person name="Cremers G."/>
        </authorList>
    </citation>
    <scope>NUCLEOTIDE SEQUENCE [LARGE SCALE GENOMIC DNA]</scope>
</reference>
<proteinExistence type="predicted"/>
<keyword evidence="8" id="KW-1185">Reference proteome</keyword>